<name>A0A2N9LRF1_9BACT</name>
<evidence type="ECO:0000313" key="2">
    <source>
        <dbReference type="EMBL" id="SPE25796.1"/>
    </source>
</evidence>
<dbReference type="EMBL" id="OKRB01000109">
    <property type="protein sequence ID" value="SPE25796.1"/>
    <property type="molecule type" value="Genomic_DNA"/>
</dbReference>
<reference evidence="3" key="1">
    <citation type="submission" date="2018-02" db="EMBL/GenBank/DDBJ databases">
        <authorList>
            <person name="Hausmann B."/>
        </authorList>
    </citation>
    <scope>NUCLEOTIDE SEQUENCE [LARGE SCALE GENOMIC DNA]</scope>
    <source>
        <strain evidence="3">Peat soil MAG SbA5</strain>
    </source>
</reference>
<keyword evidence="1" id="KW-0812">Transmembrane</keyword>
<proteinExistence type="predicted"/>
<dbReference type="OrthoDB" id="122241at2"/>
<keyword evidence="1" id="KW-0472">Membrane</keyword>
<evidence type="ECO:0000256" key="1">
    <source>
        <dbReference type="SAM" id="Phobius"/>
    </source>
</evidence>
<accession>A0A2N9LRF1</accession>
<evidence type="ECO:0000313" key="3">
    <source>
        <dbReference type="Proteomes" id="UP000239735"/>
    </source>
</evidence>
<sequence>MFYDARISIGMLFTLIGTILAAFGLATRDNALAYARSLGIDANLWWGLVLLAFGVAVLLLGRRGQMKLEKQSNHKGKTGSRQ</sequence>
<dbReference type="AlphaFoldDB" id="A0A2N9LRF1"/>
<protein>
    <submittedName>
        <fullName evidence="2">Uncharacterized protein</fullName>
    </submittedName>
</protein>
<organism evidence="2 3">
    <name type="scientific">Candidatus Sulfuritelmatomonas gaucii</name>
    <dbReference type="NCBI Taxonomy" id="2043161"/>
    <lineage>
        <taxon>Bacteria</taxon>
        <taxon>Pseudomonadati</taxon>
        <taxon>Acidobacteriota</taxon>
        <taxon>Terriglobia</taxon>
        <taxon>Terriglobales</taxon>
        <taxon>Acidobacteriaceae</taxon>
        <taxon>Candidatus Sulfuritelmatomonas</taxon>
    </lineage>
</organism>
<dbReference type="Proteomes" id="UP000239735">
    <property type="component" value="Unassembled WGS sequence"/>
</dbReference>
<gene>
    <name evidence="2" type="ORF">SBA5_500017</name>
</gene>
<feature type="transmembrane region" description="Helical" evidence="1">
    <location>
        <begin position="44"/>
        <end position="61"/>
    </location>
</feature>
<keyword evidence="1" id="KW-1133">Transmembrane helix</keyword>